<evidence type="ECO:0000256" key="2">
    <source>
        <dbReference type="SAM" id="MobiDB-lite"/>
    </source>
</evidence>
<evidence type="ECO:0000313" key="5">
    <source>
        <dbReference type="Proteomes" id="UP000736164"/>
    </source>
</evidence>
<dbReference type="Pfam" id="PF00098">
    <property type="entry name" value="zf-CCHC"/>
    <property type="match status" value="1"/>
</dbReference>
<dbReference type="InterPro" id="IPR036875">
    <property type="entry name" value="Znf_CCHC_sf"/>
</dbReference>
<feature type="domain" description="CCHC-type" evidence="3">
    <location>
        <begin position="122"/>
        <end position="138"/>
    </location>
</feature>
<evidence type="ECO:0000256" key="1">
    <source>
        <dbReference type="PROSITE-ProRule" id="PRU00047"/>
    </source>
</evidence>
<proteinExistence type="predicted"/>
<organism evidence="4 5">
    <name type="scientific">Atractosteus spatula</name>
    <name type="common">Alligator gar</name>
    <name type="synonym">Lepisosteus spatula</name>
    <dbReference type="NCBI Taxonomy" id="7917"/>
    <lineage>
        <taxon>Eukaryota</taxon>
        <taxon>Metazoa</taxon>
        <taxon>Chordata</taxon>
        <taxon>Craniata</taxon>
        <taxon>Vertebrata</taxon>
        <taxon>Euteleostomi</taxon>
        <taxon>Actinopterygii</taxon>
        <taxon>Neopterygii</taxon>
        <taxon>Holostei</taxon>
        <taxon>Semionotiformes</taxon>
        <taxon>Lepisosteidae</taxon>
        <taxon>Atractosteus</taxon>
    </lineage>
</organism>
<dbReference type="SMART" id="SM00343">
    <property type="entry name" value="ZnF_C2HC"/>
    <property type="match status" value="3"/>
</dbReference>
<feature type="region of interest" description="Disordered" evidence="2">
    <location>
        <begin position="230"/>
        <end position="344"/>
    </location>
</feature>
<reference evidence="4" key="1">
    <citation type="journal article" date="2021" name="Cell">
        <title>Tracing the genetic footprints of vertebrate landing in non-teleost ray-finned fishes.</title>
        <authorList>
            <person name="Bi X."/>
            <person name="Wang K."/>
            <person name="Yang L."/>
            <person name="Pan H."/>
            <person name="Jiang H."/>
            <person name="Wei Q."/>
            <person name="Fang M."/>
            <person name="Yu H."/>
            <person name="Zhu C."/>
            <person name="Cai Y."/>
            <person name="He Y."/>
            <person name="Gan X."/>
            <person name="Zeng H."/>
            <person name="Yu D."/>
            <person name="Zhu Y."/>
            <person name="Jiang H."/>
            <person name="Qiu Q."/>
            <person name="Yang H."/>
            <person name="Zhang Y.E."/>
            <person name="Wang W."/>
            <person name="Zhu M."/>
            <person name="He S."/>
            <person name="Zhang G."/>
        </authorList>
    </citation>
    <scope>NUCLEOTIDE SEQUENCE</scope>
    <source>
        <strain evidence="4">Allg_001</strain>
    </source>
</reference>
<dbReference type="Proteomes" id="UP000736164">
    <property type="component" value="Unassembled WGS sequence"/>
</dbReference>
<evidence type="ECO:0000259" key="3">
    <source>
        <dbReference type="PROSITE" id="PS50158"/>
    </source>
</evidence>
<keyword evidence="1" id="KW-0862">Zinc</keyword>
<feature type="compositionally biased region" description="Basic and acidic residues" evidence="2">
    <location>
        <begin position="230"/>
        <end position="243"/>
    </location>
</feature>
<feature type="compositionally biased region" description="Basic and acidic residues" evidence="2">
    <location>
        <begin position="158"/>
        <end position="173"/>
    </location>
</feature>
<dbReference type="GO" id="GO:0003676">
    <property type="term" value="F:nucleic acid binding"/>
    <property type="evidence" value="ECO:0007669"/>
    <property type="project" value="InterPro"/>
</dbReference>
<gene>
    <name evidence="4" type="primary">Zcchc3_114</name>
    <name evidence="4" type="ORF">GTO95_0014275</name>
</gene>
<feature type="compositionally biased region" description="Acidic residues" evidence="2">
    <location>
        <begin position="305"/>
        <end position="317"/>
    </location>
</feature>
<sequence>RWLTVHMFNRYVVEEDILMFLKRFVDVQGEGVKQIDRKKYWTGNWRYRVRFRFSEQAADGLAHPPATFAIGSDRGYLFYPGQPLACRRCGQEGHMALNCETQICRRCDGIGHTSSMCTEEIKCNLCGKRGHVFKECPRKAGSYSAAISRSSRAGNTKSADHEGERGGAEDGDRVAVLAVNTPAEQEAAEEGVSGVNAVQVQNEEMETGQSSGESSAGTPGLAFLKRAAEEVAHADPQARRTDWGEQMEGGEEEEEGAATARRTVKRKSVGSEKLSAKKAGREREDLTQSDRPESATQGDNLPLAEGEEEGEIREEEAVELRGSASSAFDETPCVPETAGTHESGVSILTQVLESGADPRQREEEGLWLDSELPRDFVEICKWDEKNNKVQWPAGFEEQELQKKDIKYKCVHVGRDIQRFQVFGKKHAEIGSKKTLFSDIEKRWRSNGGMAKEAFAVGVIRTEGKIMKELDASVSFLRQCEWINGNVRFPVRAGGLKSILRAFPGVSLESEGRSRKVSKLYVHRPKESEVRDAYIAAMNIIRRWEERNVNS</sequence>
<protein>
    <submittedName>
        <fullName evidence="4">ZCHC3 protein</fullName>
    </submittedName>
</protein>
<dbReference type="PROSITE" id="PS50158">
    <property type="entry name" value="ZF_CCHC"/>
    <property type="match status" value="2"/>
</dbReference>
<feature type="compositionally biased region" description="Basic and acidic residues" evidence="2">
    <location>
        <begin position="279"/>
        <end position="293"/>
    </location>
</feature>
<dbReference type="PANTHER" id="PTHR46486:SF1">
    <property type="entry name" value="CCHC-TYPE DOMAIN-CONTAINING PROTEIN"/>
    <property type="match status" value="1"/>
</dbReference>
<feature type="non-terminal residue" evidence="4">
    <location>
        <position position="1"/>
    </location>
</feature>
<accession>A0A8J7TIQ6</accession>
<keyword evidence="1" id="KW-0863">Zinc-finger</keyword>
<keyword evidence="5" id="KW-1185">Reference proteome</keyword>
<dbReference type="InterPro" id="IPR057811">
    <property type="entry name" value="RBD_ZCCHC3_2nd"/>
</dbReference>
<dbReference type="EMBL" id="JAAWVO010075251">
    <property type="protein sequence ID" value="MBN3325328.1"/>
    <property type="molecule type" value="Genomic_DNA"/>
</dbReference>
<evidence type="ECO:0000313" key="4">
    <source>
        <dbReference type="EMBL" id="MBN3325328.1"/>
    </source>
</evidence>
<keyword evidence="1" id="KW-0479">Metal-binding</keyword>
<dbReference type="SUPFAM" id="SSF57756">
    <property type="entry name" value="Retrovirus zinc finger-like domains"/>
    <property type="match status" value="2"/>
</dbReference>
<feature type="domain" description="CCHC-type" evidence="3">
    <location>
        <begin position="86"/>
        <end position="99"/>
    </location>
</feature>
<dbReference type="PANTHER" id="PTHR46486">
    <property type="entry name" value="CCHC-TYPE DOMAIN-CONTAINING PROTEIN"/>
    <property type="match status" value="1"/>
</dbReference>
<dbReference type="InterPro" id="IPR001878">
    <property type="entry name" value="Znf_CCHC"/>
</dbReference>
<dbReference type="Pfam" id="PF23058">
    <property type="entry name" value="RBD_ZCCHC3_2nd"/>
    <property type="match status" value="1"/>
</dbReference>
<dbReference type="Gene3D" id="4.10.60.10">
    <property type="entry name" value="Zinc finger, CCHC-type"/>
    <property type="match status" value="1"/>
</dbReference>
<feature type="non-terminal residue" evidence="4">
    <location>
        <position position="550"/>
    </location>
</feature>
<dbReference type="GO" id="GO:0008270">
    <property type="term" value="F:zinc ion binding"/>
    <property type="evidence" value="ECO:0007669"/>
    <property type="project" value="UniProtKB-KW"/>
</dbReference>
<comment type="caution">
    <text evidence="4">The sequence shown here is derived from an EMBL/GenBank/DDBJ whole genome shotgun (WGS) entry which is preliminary data.</text>
</comment>
<name>A0A8J7TIQ6_ATRSP</name>
<feature type="region of interest" description="Disordered" evidence="2">
    <location>
        <begin position="147"/>
        <end position="173"/>
    </location>
</feature>
<dbReference type="AlphaFoldDB" id="A0A8J7TIQ6"/>